<evidence type="ECO:0000313" key="2">
    <source>
        <dbReference type="EMBL" id="ANP45893.1"/>
    </source>
</evidence>
<dbReference type="AlphaFoldDB" id="A0A1B1AH53"/>
<dbReference type="EMBL" id="CP013244">
    <property type="protein sequence ID" value="ANP45893.1"/>
    <property type="molecule type" value="Genomic_DNA"/>
</dbReference>
<reference evidence="2 3" key="1">
    <citation type="submission" date="2015-11" db="EMBL/GenBank/DDBJ databases">
        <title>Whole-Genome Sequence of Candidatus Oderbacter manganicum from the National Park Lower Oder Valley, Germany.</title>
        <authorList>
            <person name="Braun B."/>
            <person name="Liere K."/>
            <person name="Szewzyk U."/>
        </authorList>
    </citation>
    <scope>NUCLEOTIDE SEQUENCE [LARGE SCALE GENOMIC DNA]</scope>
    <source>
        <strain evidence="2 3">OTSz_A_272</strain>
    </source>
</reference>
<name>A0A1B1AH53_9PROT</name>
<evidence type="ECO:0000313" key="3">
    <source>
        <dbReference type="Proteomes" id="UP000092498"/>
    </source>
</evidence>
<keyword evidence="3" id="KW-1185">Reference proteome</keyword>
<dbReference type="KEGG" id="cbot:ATE48_08145"/>
<keyword evidence="1" id="KW-0812">Transmembrane</keyword>
<accession>A0A1B1AH53</accession>
<dbReference type="STRING" id="1759059.ATE48_08145"/>
<dbReference type="Proteomes" id="UP000092498">
    <property type="component" value="Chromosome"/>
</dbReference>
<feature type="transmembrane region" description="Helical" evidence="1">
    <location>
        <begin position="46"/>
        <end position="66"/>
    </location>
</feature>
<dbReference type="InParanoid" id="A0A1B1AH53"/>
<evidence type="ECO:0000256" key="1">
    <source>
        <dbReference type="SAM" id="Phobius"/>
    </source>
</evidence>
<sequence>MGPSKTYMGAFLTLGSVVFAFFAIVGLGVGDCATPECALNDRHRPLWALAIIVGTLVVNVAMWFLLSRGGKTDK</sequence>
<gene>
    <name evidence="2" type="ORF">ATE48_08145</name>
</gene>
<protein>
    <submittedName>
        <fullName evidence="2">Uncharacterized protein</fullName>
    </submittedName>
</protein>
<organism evidence="2 3">
    <name type="scientific">Candidatus Viadribacter manganicus</name>
    <dbReference type="NCBI Taxonomy" id="1759059"/>
    <lineage>
        <taxon>Bacteria</taxon>
        <taxon>Pseudomonadati</taxon>
        <taxon>Pseudomonadota</taxon>
        <taxon>Alphaproteobacteria</taxon>
        <taxon>Hyphomonadales</taxon>
        <taxon>Hyphomonadaceae</taxon>
        <taxon>Candidatus Viadribacter</taxon>
    </lineage>
</organism>
<keyword evidence="1" id="KW-0472">Membrane</keyword>
<keyword evidence="1" id="KW-1133">Transmembrane helix</keyword>
<proteinExistence type="predicted"/>